<dbReference type="STRING" id="35722.A0A0B7NAM2"/>
<dbReference type="PANTHER" id="PTHR10980:SF3">
    <property type="entry name" value="LD16419P"/>
    <property type="match status" value="1"/>
</dbReference>
<dbReference type="Proteomes" id="UP000054107">
    <property type="component" value="Unassembled WGS sequence"/>
</dbReference>
<dbReference type="GO" id="GO:0007266">
    <property type="term" value="P:Rho protein signal transduction"/>
    <property type="evidence" value="ECO:0007669"/>
    <property type="project" value="InterPro"/>
</dbReference>
<evidence type="ECO:0000256" key="2">
    <source>
        <dbReference type="ARBA" id="ARBA00009758"/>
    </source>
</evidence>
<dbReference type="GO" id="GO:0016020">
    <property type="term" value="C:membrane"/>
    <property type="evidence" value="ECO:0007669"/>
    <property type="project" value="TreeGrafter"/>
</dbReference>
<organism evidence="4 5">
    <name type="scientific">Parasitella parasitica</name>
    <dbReference type="NCBI Taxonomy" id="35722"/>
    <lineage>
        <taxon>Eukaryota</taxon>
        <taxon>Fungi</taxon>
        <taxon>Fungi incertae sedis</taxon>
        <taxon>Mucoromycota</taxon>
        <taxon>Mucoromycotina</taxon>
        <taxon>Mucoromycetes</taxon>
        <taxon>Mucorales</taxon>
        <taxon>Mucorineae</taxon>
        <taxon>Mucoraceae</taxon>
        <taxon>Parasitella</taxon>
    </lineage>
</organism>
<evidence type="ECO:0000256" key="3">
    <source>
        <dbReference type="ARBA" id="ARBA00022490"/>
    </source>
</evidence>
<comment type="subcellular location">
    <subcellularLocation>
        <location evidence="1">Cytoplasm</location>
    </subcellularLocation>
</comment>
<dbReference type="EMBL" id="LN731291">
    <property type="protein sequence ID" value="CEP14494.1"/>
    <property type="molecule type" value="Genomic_DNA"/>
</dbReference>
<dbReference type="OrthoDB" id="1683373at2759"/>
<dbReference type="GO" id="GO:0005829">
    <property type="term" value="C:cytosol"/>
    <property type="evidence" value="ECO:0007669"/>
    <property type="project" value="TreeGrafter"/>
</dbReference>
<evidence type="ECO:0000313" key="4">
    <source>
        <dbReference type="EMBL" id="CEP14494.1"/>
    </source>
</evidence>
<dbReference type="PANTHER" id="PTHR10980">
    <property type="entry name" value="RHO GDP-DISSOCIATION INHIBITOR"/>
    <property type="match status" value="1"/>
</dbReference>
<dbReference type="GO" id="GO:0005094">
    <property type="term" value="F:Rho GDP-dissociation inhibitor activity"/>
    <property type="evidence" value="ECO:0007669"/>
    <property type="project" value="InterPro"/>
</dbReference>
<dbReference type="AlphaFoldDB" id="A0A0B7NAM2"/>
<keyword evidence="5" id="KW-1185">Reference proteome</keyword>
<proteinExistence type="inferred from homology"/>
<dbReference type="InterPro" id="IPR024792">
    <property type="entry name" value="RhoGDI_dom_sf"/>
</dbReference>
<gene>
    <name evidence="4" type="primary">PARPA_08677.1 scaffold 33736</name>
</gene>
<sequence>MSDNEEPTSYKPGEKKSSVEYLALDAEDESLNKWKMSLGLNPKDLASNPTPDDPRKIIIESMALVVEGRPDIEMKLSTDEDVKNAEKSLSTPFTIKEGAEYRMKVKFRVQHEMVSGLSFQISNQEKMFEPEEAPLGILYRGTYTVKSKFLDDDNVTHLEWEWAFDIKKDW</sequence>
<evidence type="ECO:0000256" key="1">
    <source>
        <dbReference type="ARBA" id="ARBA00004496"/>
    </source>
</evidence>
<name>A0A0B7NAM2_9FUNG</name>
<comment type="similarity">
    <text evidence="2">Belongs to the Rho GDI family.</text>
</comment>
<dbReference type="Gene3D" id="2.70.50.30">
    <property type="entry name" value="Coagulation Factor XIII, subunit A, domain 1"/>
    <property type="match status" value="2"/>
</dbReference>
<accession>A0A0B7NAM2</accession>
<reference evidence="4" key="1">
    <citation type="submission" date="2014-09" db="EMBL/GenBank/DDBJ databases">
        <authorList>
            <person name="Ellenberger Sabrina"/>
        </authorList>
    </citation>
    <scope>NUCLEOTIDE SEQUENCE [LARGE SCALE GENOMIC DNA]</scope>
    <source>
        <strain evidence="4">CBS 412.66</strain>
    </source>
</reference>
<dbReference type="InterPro" id="IPR014756">
    <property type="entry name" value="Ig_E-set"/>
</dbReference>
<keyword evidence="3" id="KW-0963">Cytoplasm</keyword>
<evidence type="ECO:0000313" key="5">
    <source>
        <dbReference type="Proteomes" id="UP000054107"/>
    </source>
</evidence>
<dbReference type="SUPFAM" id="SSF81296">
    <property type="entry name" value="E set domains"/>
    <property type="match status" value="1"/>
</dbReference>
<protein>
    <recommendedName>
        <fullName evidence="6">Rho GDP-dissociation inhibitor</fullName>
    </recommendedName>
</protein>
<evidence type="ECO:0008006" key="6">
    <source>
        <dbReference type="Google" id="ProtNLM"/>
    </source>
</evidence>
<dbReference type="Pfam" id="PF02115">
    <property type="entry name" value="Rho_GDI"/>
    <property type="match status" value="2"/>
</dbReference>
<dbReference type="InterPro" id="IPR000406">
    <property type="entry name" value="Rho_GDI"/>
</dbReference>